<dbReference type="PANTHER" id="PTHR42913">
    <property type="entry name" value="APOPTOSIS-INDUCING FACTOR 1"/>
    <property type="match status" value="1"/>
</dbReference>
<accession>A0AAU7NRW4</accession>
<evidence type="ECO:0000313" key="9">
    <source>
        <dbReference type="Proteomes" id="UP001225378"/>
    </source>
</evidence>
<comment type="cofactor">
    <cofactor evidence="1">
        <name>FAD</name>
        <dbReference type="ChEBI" id="CHEBI:57692"/>
    </cofactor>
</comment>
<comment type="similarity">
    <text evidence="2">Belongs to the NADH dehydrogenase family.</text>
</comment>
<feature type="transmembrane region" description="Helical" evidence="6">
    <location>
        <begin position="12"/>
        <end position="30"/>
    </location>
</feature>
<keyword evidence="6" id="KW-0812">Transmembrane</keyword>
<dbReference type="InterPro" id="IPR036188">
    <property type="entry name" value="FAD/NAD-bd_sf"/>
</dbReference>
<keyword evidence="6" id="KW-0472">Membrane</keyword>
<keyword evidence="3" id="KW-0285">Flavoprotein</keyword>
<dbReference type="KEGG" id="mech:Q9L42_015230"/>
<keyword evidence="9" id="KW-1185">Reference proteome</keyword>
<organism evidence="8 9">
    <name type="scientific">Methylomarinum roseum</name>
    <dbReference type="NCBI Taxonomy" id="3067653"/>
    <lineage>
        <taxon>Bacteria</taxon>
        <taxon>Pseudomonadati</taxon>
        <taxon>Pseudomonadota</taxon>
        <taxon>Gammaproteobacteria</taxon>
        <taxon>Methylococcales</taxon>
        <taxon>Methylococcaceae</taxon>
        <taxon>Methylomarinum</taxon>
    </lineage>
</organism>
<keyword evidence="5" id="KW-0560">Oxidoreductase</keyword>
<evidence type="ECO:0000259" key="7">
    <source>
        <dbReference type="Pfam" id="PF07992"/>
    </source>
</evidence>
<proteinExistence type="inferred from homology"/>
<reference evidence="8 9" key="1">
    <citation type="journal article" date="2024" name="Microbiology">
        <title>Methylomarinum rosea sp. nov., a novel halophilic methanotrophic bacterium from the hypersaline Lake Elton.</title>
        <authorList>
            <person name="Suleimanov R.Z."/>
            <person name="Oshkin I.Y."/>
            <person name="Danilova O.V."/>
            <person name="Suzina N.E."/>
            <person name="Dedysh S.N."/>
        </authorList>
    </citation>
    <scope>NUCLEOTIDE SEQUENCE [LARGE SCALE GENOMIC DNA]</scope>
    <source>
        <strain evidence="8 9">Ch1-1</strain>
    </source>
</reference>
<protein>
    <submittedName>
        <fullName evidence="8">FAD-dependent oxidoreductase</fullName>
    </submittedName>
</protein>
<dbReference type="GO" id="GO:0003955">
    <property type="term" value="F:NAD(P)H dehydrogenase (quinone) activity"/>
    <property type="evidence" value="ECO:0007669"/>
    <property type="project" value="TreeGrafter"/>
</dbReference>
<feature type="domain" description="FAD/NAD(P)-binding" evidence="7">
    <location>
        <begin position="13"/>
        <end position="297"/>
    </location>
</feature>
<dbReference type="RefSeq" id="WP_349431347.1">
    <property type="nucleotide sequence ID" value="NZ_CP157743.1"/>
</dbReference>
<dbReference type="EMBL" id="CP157743">
    <property type="protein sequence ID" value="XBS19700.1"/>
    <property type="molecule type" value="Genomic_DNA"/>
</dbReference>
<evidence type="ECO:0000256" key="4">
    <source>
        <dbReference type="ARBA" id="ARBA00022827"/>
    </source>
</evidence>
<evidence type="ECO:0000256" key="6">
    <source>
        <dbReference type="SAM" id="Phobius"/>
    </source>
</evidence>
<keyword evidence="6" id="KW-1133">Transmembrane helix</keyword>
<sequence>MPSRYRRNKQPLRLVIIGGGYAGLSALITLRHRAPDAEITLIDPRPCHLLVTRLHETVRKPLQDIQIPFQTLARRFNFVHIQQAIPFDEAQLQTWKAKKSIRLGEQSLAFDYLLMAVGTQPDSTSSADGVFDLDSLSRHSLNTEIDSLLAAPGKLKKHFNVIGAGPSGIQFCFELAHRLANSGADYQINLIDGHDTLLPLFPAAVGRYVQKRLDQRGIRLLTGQFYRGLDDQTLLFEHAHSGEQSSLPSDLTLLLLGKKPRLCLHANSSGQILLGNQVLSHLFTAGDCSHYDELGSNLLTSQAAIRKGKAAANNILLNAGALRFCLPYMHQELGYLLSLGPDDAVGWVVSKNNIISGLPAYLAKQATETQYDLFLSGIDSYLL</sequence>
<dbReference type="Proteomes" id="UP001225378">
    <property type="component" value="Chromosome"/>
</dbReference>
<keyword evidence="4" id="KW-0274">FAD</keyword>
<name>A0AAU7NRW4_9GAMM</name>
<dbReference type="Gene3D" id="3.50.50.100">
    <property type="match status" value="1"/>
</dbReference>
<dbReference type="InterPro" id="IPR023753">
    <property type="entry name" value="FAD/NAD-binding_dom"/>
</dbReference>
<gene>
    <name evidence="8" type="ORF">Q9L42_015230</name>
</gene>
<dbReference type="SUPFAM" id="SSF51905">
    <property type="entry name" value="FAD/NAD(P)-binding domain"/>
    <property type="match status" value="1"/>
</dbReference>
<dbReference type="AlphaFoldDB" id="A0AAU7NRW4"/>
<dbReference type="GO" id="GO:0019646">
    <property type="term" value="P:aerobic electron transport chain"/>
    <property type="evidence" value="ECO:0007669"/>
    <property type="project" value="TreeGrafter"/>
</dbReference>
<dbReference type="PANTHER" id="PTHR42913:SF3">
    <property type="entry name" value="64 KDA MITOCHONDRIAL NADH DEHYDROGENASE (EUROFUNG)"/>
    <property type="match status" value="1"/>
</dbReference>
<evidence type="ECO:0000256" key="2">
    <source>
        <dbReference type="ARBA" id="ARBA00005272"/>
    </source>
</evidence>
<evidence type="ECO:0000256" key="1">
    <source>
        <dbReference type="ARBA" id="ARBA00001974"/>
    </source>
</evidence>
<dbReference type="Pfam" id="PF07992">
    <property type="entry name" value="Pyr_redox_2"/>
    <property type="match status" value="1"/>
</dbReference>
<dbReference type="InterPro" id="IPR051169">
    <property type="entry name" value="NADH-Q_oxidoreductase"/>
</dbReference>
<evidence type="ECO:0000256" key="3">
    <source>
        <dbReference type="ARBA" id="ARBA00022630"/>
    </source>
</evidence>
<evidence type="ECO:0000256" key="5">
    <source>
        <dbReference type="ARBA" id="ARBA00023002"/>
    </source>
</evidence>
<dbReference type="PRINTS" id="PR00368">
    <property type="entry name" value="FADPNR"/>
</dbReference>
<evidence type="ECO:0000313" key="8">
    <source>
        <dbReference type="EMBL" id="XBS19700.1"/>
    </source>
</evidence>